<dbReference type="PANTHER" id="PTHR46167:SF1">
    <property type="entry name" value="N-LYSINE METHYLTRANSFERASE KMT5A"/>
    <property type="match status" value="1"/>
</dbReference>
<dbReference type="InterPro" id="IPR051760">
    <property type="entry name" value="KMT5A"/>
</dbReference>
<dbReference type="InterPro" id="IPR046341">
    <property type="entry name" value="SET_dom_sf"/>
</dbReference>
<dbReference type="GO" id="GO:0042799">
    <property type="term" value="F:histone H4K20 methyltransferase activity"/>
    <property type="evidence" value="ECO:0007669"/>
    <property type="project" value="TreeGrafter"/>
</dbReference>
<sequence>MWECKKFLVRFVKFKICGAVWLIRKPPLNDAIEHASKGQDKTADLEVKYINSFKGRGVFAKTPFKKGDFVVEYRGELIDSEESQRRRKIYHSRCAVFVFDFYWRERAWCVDAALEDGSLGRVVNDGHKHSNCKMKKVIADGRPHLCLFALGDINAGEEMTYDYRDSDWPWRKQVCNY</sequence>
<organism evidence="2 3">
    <name type="scientific">Mastacembelus armatus</name>
    <name type="common">zig-zag eel</name>
    <dbReference type="NCBI Taxonomy" id="205130"/>
    <lineage>
        <taxon>Eukaryota</taxon>
        <taxon>Metazoa</taxon>
        <taxon>Chordata</taxon>
        <taxon>Craniata</taxon>
        <taxon>Vertebrata</taxon>
        <taxon>Euteleostomi</taxon>
        <taxon>Actinopterygii</taxon>
        <taxon>Neopterygii</taxon>
        <taxon>Teleostei</taxon>
        <taxon>Neoteleostei</taxon>
        <taxon>Acanthomorphata</taxon>
        <taxon>Anabantaria</taxon>
        <taxon>Synbranchiformes</taxon>
        <taxon>Mastacembelidae</taxon>
        <taxon>Mastacembelus</taxon>
    </lineage>
</organism>
<keyword evidence="3" id="KW-1185">Reference proteome</keyword>
<reference evidence="2" key="2">
    <citation type="submission" date="2025-09" db="UniProtKB">
        <authorList>
            <consortium name="Ensembl"/>
        </authorList>
    </citation>
    <scope>IDENTIFICATION</scope>
</reference>
<dbReference type="GO" id="GO:0005700">
    <property type="term" value="C:polytene chromosome"/>
    <property type="evidence" value="ECO:0007669"/>
    <property type="project" value="TreeGrafter"/>
</dbReference>
<evidence type="ECO:0000313" key="3">
    <source>
        <dbReference type="Proteomes" id="UP000261640"/>
    </source>
</evidence>
<dbReference type="GO" id="GO:0043516">
    <property type="term" value="P:regulation of DNA damage response, signal transduction by p53 class mediator"/>
    <property type="evidence" value="ECO:0007669"/>
    <property type="project" value="TreeGrafter"/>
</dbReference>
<dbReference type="Ensembl" id="ENSMAMT00000060313.1">
    <property type="protein sequence ID" value="ENSMAMP00000052223.1"/>
    <property type="gene ID" value="ENSMAMG00000026963.1"/>
</dbReference>
<dbReference type="Proteomes" id="UP000261640">
    <property type="component" value="Unplaced"/>
</dbReference>
<dbReference type="PANTHER" id="PTHR46167">
    <property type="entry name" value="N-LYSINE METHYLTRANSFERASE KMT5A"/>
    <property type="match status" value="1"/>
</dbReference>
<dbReference type="GeneTree" id="ENSGT01020000230590"/>
<reference evidence="2" key="1">
    <citation type="submission" date="2025-08" db="UniProtKB">
        <authorList>
            <consortium name="Ensembl"/>
        </authorList>
    </citation>
    <scope>IDENTIFICATION</scope>
</reference>
<dbReference type="PROSITE" id="PS50280">
    <property type="entry name" value="SET"/>
    <property type="match status" value="1"/>
</dbReference>
<name>A0A7N8XK35_9TELE</name>
<evidence type="ECO:0000313" key="2">
    <source>
        <dbReference type="Ensembl" id="ENSMAMP00000052223.1"/>
    </source>
</evidence>
<protein>
    <recommendedName>
        <fullName evidence="1">SET domain-containing protein</fullName>
    </recommendedName>
</protein>
<dbReference type="SUPFAM" id="SSF82199">
    <property type="entry name" value="SET domain"/>
    <property type="match status" value="1"/>
</dbReference>
<accession>A0A7N8XK35</accession>
<dbReference type="AlphaFoldDB" id="A0A7N8XK35"/>
<dbReference type="InterPro" id="IPR001214">
    <property type="entry name" value="SET_dom"/>
</dbReference>
<proteinExistence type="predicted"/>
<dbReference type="SMART" id="SM00317">
    <property type="entry name" value="SET"/>
    <property type="match status" value="1"/>
</dbReference>
<dbReference type="Pfam" id="PF00856">
    <property type="entry name" value="SET"/>
    <property type="match status" value="1"/>
</dbReference>
<evidence type="ECO:0000259" key="1">
    <source>
        <dbReference type="PROSITE" id="PS50280"/>
    </source>
</evidence>
<dbReference type="InParanoid" id="A0A7N8XK35"/>
<dbReference type="GO" id="GO:0006357">
    <property type="term" value="P:regulation of transcription by RNA polymerase II"/>
    <property type="evidence" value="ECO:0007669"/>
    <property type="project" value="TreeGrafter"/>
</dbReference>
<dbReference type="GO" id="GO:0005634">
    <property type="term" value="C:nucleus"/>
    <property type="evidence" value="ECO:0007669"/>
    <property type="project" value="TreeGrafter"/>
</dbReference>
<dbReference type="Gene3D" id="2.170.270.10">
    <property type="entry name" value="SET domain"/>
    <property type="match status" value="1"/>
</dbReference>
<feature type="domain" description="SET" evidence="1">
    <location>
        <begin position="43"/>
        <end position="164"/>
    </location>
</feature>